<evidence type="ECO:0000313" key="2">
    <source>
        <dbReference type="EMBL" id="OAX33561.1"/>
    </source>
</evidence>
<evidence type="ECO:0000256" key="1">
    <source>
        <dbReference type="SAM" id="Phobius"/>
    </source>
</evidence>
<evidence type="ECO:0000313" key="3">
    <source>
        <dbReference type="Proteomes" id="UP000092154"/>
    </source>
</evidence>
<dbReference type="EMBL" id="KV448748">
    <property type="protein sequence ID" value="OAX33561.1"/>
    <property type="molecule type" value="Genomic_DNA"/>
</dbReference>
<sequence length="85" mass="9598">MAADVITLNVLQNFLSFRSTSAGLNFYLTLSLLNIGLNFYLPRLHCHALVSLFLLFLFLLLYFTLSRAPHSTESAPTMTLPPCYQ</sequence>
<reference evidence="2 3" key="1">
    <citation type="submission" date="2016-06" db="EMBL/GenBank/DDBJ databases">
        <title>Comparative genomics of the ectomycorrhizal sister species Rhizopogon vinicolor and Rhizopogon vesiculosus (Basidiomycota: Boletales) reveals a divergence of the mating type B locus.</title>
        <authorList>
            <consortium name="DOE Joint Genome Institute"/>
            <person name="Mujic A.B."/>
            <person name="Kuo A."/>
            <person name="Tritt A."/>
            <person name="Lipzen A."/>
            <person name="Chen C."/>
            <person name="Johnson J."/>
            <person name="Sharma A."/>
            <person name="Barry K."/>
            <person name="Grigoriev I.V."/>
            <person name="Spatafora J.W."/>
        </authorList>
    </citation>
    <scope>NUCLEOTIDE SEQUENCE [LARGE SCALE GENOMIC DNA]</scope>
    <source>
        <strain evidence="2 3">AM-OR11-026</strain>
    </source>
</reference>
<name>A0A1B7MLV3_9AGAM</name>
<dbReference type="InParanoid" id="A0A1B7MLV3"/>
<keyword evidence="3" id="KW-1185">Reference proteome</keyword>
<feature type="transmembrane region" description="Helical" evidence="1">
    <location>
        <begin position="48"/>
        <end position="65"/>
    </location>
</feature>
<organism evidence="2 3">
    <name type="scientific">Rhizopogon vinicolor AM-OR11-026</name>
    <dbReference type="NCBI Taxonomy" id="1314800"/>
    <lineage>
        <taxon>Eukaryota</taxon>
        <taxon>Fungi</taxon>
        <taxon>Dikarya</taxon>
        <taxon>Basidiomycota</taxon>
        <taxon>Agaricomycotina</taxon>
        <taxon>Agaricomycetes</taxon>
        <taxon>Agaricomycetidae</taxon>
        <taxon>Boletales</taxon>
        <taxon>Suillineae</taxon>
        <taxon>Rhizopogonaceae</taxon>
        <taxon>Rhizopogon</taxon>
    </lineage>
</organism>
<keyword evidence="1" id="KW-0472">Membrane</keyword>
<proteinExistence type="predicted"/>
<keyword evidence="1" id="KW-1133">Transmembrane helix</keyword>
<gene>
    <name evidence="2" type="ORF">K503DRAFT_515316</name>
</gene>
<dbReference type="AlphaFoldDB" id="A0A1B7MLV3"/>
<accession>A0A1B7MLV3</accession>
<feature type="transmembrane region" description="Helical" evidence="1">
    <location>
        <begin position="24"/>
        <end position="41"/>
    </location>
</feature>
<dbReference type="Proteomes" id="UP000092154">
    <property type="component" value="Unassembled WGS sequence"/>
</dbReference>
<protein>
    <submittedName>
        <fullName evidence="2">Uncharacterized protein</fullName>
    </submittedName>
</protein>
<keyword evidence="1" id="KW-0812">Transmembrane</keyword>